<evidence type="ECO:0000256" key="1">
    <source>
        <dbReference type="SAM" id="SignalP"/>
    </source>
</evidence>
<keyword evidence="3" id="KW-1185">Reference proteome</keyword>
<comment type="caution">
    <text evidence="2">The sequence shown here is derived from an EMBL/GenBank/DDBJ whole genome shotgun (WGS) entry which is preliminary data.</text>
</comment>
<evidence type="ECO:0000313" key="3">
    <source>
        <dbReference type="Proteomes" id="UP000037460"/>
    </source>
</evidence>
<feature type="chain" id="PRO_5005602307" evidence="1">
    <location>
        <begin position="23"/>
        <end position="277"/>
    </location>
</feature>
<accession>A0A0M0JY25</accession>
<dbReference type="EMBL" id="JWZX01002061">
    <property type="protein sequence ID" value="KOO31222.1"/>
    <property type="molecule type" value="Genomic_DNA"/>
</dbReference>
<dbReference type="OrthoDB" id="188627at2759"/>
<reference evidence="3" key="1">
    <citation type="journal article" date="2015" name="PLoS Genet.">
        <title>Genome Sequence and Transcriptome Analyses of Chrysochromulina tobin: Metabolic Tools for Enhanced Algal Fitness in the Prominent Order Prymnesiales (Haptophyceae).</title>
        <authorList>
            <person name="Hovde B.T."/>
            <person name="Deodato C.R."/>
            <person name="Hunsperger H.M."/>
            <person name="Ryken S.A."/>
            <person name="Yost W."/>
            <person name="Jha R.K."/>
            <person name="Patterson J."/>
            <person name="Monnat R.J. Jr."/>
            <person name="Barlow S.B."/>
            <person name="Starkenburg S.R."/>
            <person name="Cattolico R.A."/>
        </authorList>
    </citation>
    <scope>NUCLEOTIDE SEQUENCE</scope>
    <source>
        <strain evidence="3">CCMP291</strain>
    </source>
</reference>
<name>A0A0M0JY25_9EUKA</name>
<evidence type="ECO:0000313" key="2">
    <source>
        <dbReference type="EMBL" id="KOO31222.1"/>
    </source>
</evidence>
<feature type="signal peptide" evidence="1">
    <location>
        <begin position="1"/>
        <end position="22"/>
    </location>
</feature>
<organism evidence="2 3">
    <name type="scientific">Chrysochromulina tobinii</name>
    <dbReference type="NCBI Taxonomy" id="1460289"/>
    <lineage>
        <taxon>Eukaryota</taxon>
        <taxon>Haptista</taxon>
        <taxon>Haptophyta</taxon>
        <taxon>Prymnesiophyceae</taxon>
        <taxon>Prymnesiales</taxon>
        <taxon>Chrysochromulinaceae</taxon>
        <taxon>Chrysochromulina</taxon>
    </lineage>
</organism>
<keyword evidence="1" id="KW-0732">Signal</keyword>
<protein>
    <submittedName>
        <fullName evidence="2">Uncharacterized protein</fullName>
    </submittedName>
</protein>
<gene>
    <name evidence="2" type="ORF">Ctob_006538</name>
</gene>
<dbReference type="Gene3D" id="3.40.1000.10">
    <property type="entry name" value="Mog1/PsbP, alpha/beta/alpha sandwich"/>
    <property type="match status" value="1"/>
</dbReference>
<dbReference type="AlphaFoldDB" id="A0A0M0JY25"/>
<sequence>MLLSVTLLALGLQLPTSPVLESAHMGRRGACTQAAAALVATALAPLAAHADVRGVNENRPTNEKDCNALLTRLGYAPMKVSGGFSPLVQFIGFDKPANIDGFKAKERAFQSPLLVRFLYPSGWLVESPSVTENGEAGNIGANNYIKGDSATFAAAPLPSGEKLTTLSKPFFQSWLSSQMTKDVFEDVKVKKISTVTQPDGTEMLIISFGYTLLTRAGFTVLRQGVASATITDNAVVGIVTATTALRYKELESQLMTICDSFRAYQVKDPSFVLGMTA</sequence>
<dbReference type="Proteomes" id="UP000037460">
    <property type="component" value="Unassembled WGS sequence"/>
</dbReference>
<proteinExistence type="predicted"/>